<protein>
    <submittedName>
        <fullName evidence="2">Uncharacterized protein</fullName>
    </submittedName>
</protein>
<comment type="caution">
    <text evidence="2">The sequence shown here is derived from an EMBL/GenBank/DDBJ whole genome shotgun (WGS) entry which is preliminary data.</text>
</comment>
<dbReference type="EMBL" id="JAZAQF010000044">
    <property type="protein sequence ID" value="MFG3817504.1"/>
    <property type="molecule type" value="Genomic_DNA"/>
</dbReference>
<feature type="compositionally biased region" description="Basic and acidic residues" evidence="1">
    <location>
        <begin position="44"/>
        <end position="56"/>
    </location>
</feature>
<sequence length="66" mass="7533">MRRVFRSAPIDQPGITTDRTPLHRSQSVALWPISLWSSVRSSPHPKEHWSTEEPTREQTSGIASPR</sequence>
<reference evidence="3" key="1">
    <citation type="journal article" date="2024" name="Algal Res.">
        <title>Biochemical, toxicological and genomic investigation of a high-biomass producing Limnothrix strain isolated from Italian shallow drinking water reservoir.</title>
        <authorList>
            <person name="Simonazzi M."/>
            <person name="Shishido T.K."/>
            <person name="Delbaje E."/>
            <person name="Wahlsten M."/>
            <person name="Fewer D.P."/>
            <person name="Sivonen K."/>
            <person name="Pezzolesi L."/>
            <person name="Pistocchi R."/>
        </authorList>
    </citation>
    <scope>NUCLEOTIDE SEQUENCE [LARGE SCALE GENOMIC DNA]</scope>
    <source>
        <strain evidence="3">LRLZ20PSL1</strain>
    </source>
</reference>
<evidence type="ECO:0000256" key="1">
    <source>
        <dbReference type="SAM" id="MobiDB-lite"/>
    </source>
</evidence>
<dbReference type="RefSeq" id="WP_143473101.1">
    <property type="nucleotide sequence ID" value="NZ_JAZAQF010000044.1"/>
</dbReference>
<feature type="region of interest" description="Disordered" evidence="1">
    <location>
        <begin position="40"/>
        <end position="66"/>
    </location>
</feature>
<feature type="region of interest" description="Disordered" evidence="1">
    <location>
        <begin position="1"/>
        <end position="21"/>
    </location>
</feature>
<gene>
    <name evidence="2" type="ORF">VPK24_07635</name>
</gene>
<organism evidence="2 3">
    <name type="scientific">Limnothrix redekei LRLZ20PSL1</name>
    <dbReference type="NCBI Taxonomy" id="3112953"/>
    <lineage>
        <taxon>Bacteria</taxon>
        <taxon>Bacillati</taxon>
        <taxon>Cyanobacteriota</taxon>
        <taxon>Cyanophyceae</taxon>
        <taxon>Pseudanabaenales</taxon>
        <taxon>Pseudanabaenaceae</taxon>
        <taxon>Limnothrix</taxon>
    </lineage>
</organism>
<evidence type="ECO:0000313" key="2">
    <source>
        <dbReference type="EMBL" id="MFG3817504.1"/>
    </source>
</evidence>
<name>A0ABW7C8L3_9CYAN</name>
<accession>A0ABW7C8L3</accession>
<keyword evidence="3" id="KW-1185">Reference proteome</keyword>
<dbReference type="Proteomes" id="UP001604335">
    <property type="component" value="Unassembled WGS sequence"/>
</dbReference>
<evidence type="ECO:0000313" key="3">
    <source>
        <dbReference type="Proteomes" id="UP001604335"/>
    </source>
</evidence>
<proteinExistence type="predicted"/>
<feature type="compositionally biased region" description="Polar residues" evidence="1">
    <location>
        <begin position="57"/>
        <end position="66"/>
    </location>
</feature>